<organism evidence="7 8">
    <name type="scientific">Methylomonas koyamae</name>
    <dbReference type="NCBI Taxonomy" id="702114"/>
    <lineage>
        <taxon>Bacteria</taxon>
        <taxon>Pseudomonadati</taxon>
        <taxon>Pseudomonadota</taxon>
        <taxon>Gammaproteobacteria</taxon>
        <taxon>Methylococcales</taxon>
        <taxon>Methylococcaceae</taxon>
        <taxon>Methylomonas</taxon>
    </lineage>
</organism>
<dbReference type="Proteomes" id="UP000077734">
    <property type="component" value="Unassembled WGS sequence"/>
</dbReference>
<evidence type="ECO:0000256" key="3">
    <source>
        <dbReference type="ARBA" id="ARBA00022296"/>
    </source>
</evidence>
<dbReference type="GO" id="GO:0043590">
    <property type="term" value="C:bacterial nucleoid"/>
    <property type="evidence" value="ECO:0007669"/>
    <property type="project" value="TreeGrafter"/>
</dbReference>
<dbReference type="KEGG" id="mko:MKLM6_4216"/>
<dbReference type="HAMAP" id="MF_00194">
    <property type="entry name" value="RdgC"/>
    <property type="match status" value="1"/>
</dbReference>
<dbReference type="PANTHER" id="PTHR38103">
    <property type="entry name" value="RECOMBINATION-ASSOCIATED PROTEIN RDGC"/>
    <property type="match status" value="1"/>
</dbReference>
<dbReference type="PANTHER" id="PTHR38103:SF1">
    <property type="entry name" value="RECOMBINATION-ASSOCIATED PROTEIN RDGC"/>
    <property type="match status" value="1"/>
</dbReference>
<comment type="caution">
    <text evidence="7">The sequence shown here is derived from an EMBL/GenBank/DDBJ whole genome shotgun (WGS) entry which is preliminary data.</text>
</comment>
<evidence type="ECO:0000256" key="1">
    <source>
        <dbReference type="ARBA" id="ARBA00004453"/>
    </source>
</evidence>
<name>A0A291IQ82_9GAMM</name>
<reference evidence="7 8" key="1">
    <citation type="submission" date="2016-03" db="EMBL/GenBank/DDBJ databases">
        <authorList>
            <person name="Heylen K."/>
            <person name="De Vos P."/>
            <person name="Vekeman B."/>
        </authorList>
    </citation>
    <scope>NUCLEOTIDE SEQUENCE [LARGE SCALE GENOMIC DNA]</scope>
    <source>
        <strain evidence="7 8">R-49807</strain>
    </source>
</reference>
<dbReference type="GO" id="GO:0003690">
    <property type="term" value="F:double-stranded DNA binding"/>
    <property type="evidence" value="ECO:0007669"/>
    <property type="project" value="TreeGrafter"/>
</dbReference>
<evidence type="ECO:0000313" key="7">
    <source>
        <dbReference type="EMBL" id="OAI26099.1"/>
    </source>
</evidence>
<dbReference type="InterPro" id="IPR007476">
    <property type="entry name" value="RdgC"/>
</dbReference>
<dbReference type="GO" id="GO:0005737">
    <property type="term" value="C:cytoplasm"/>
    <property type="evidence" value="ECO:0007669"/>
    <property type="project" value="UniProtKB-UniRule"/>
</dbReference>
<sequence length="302" mass="34252">MWFKNLAVYRFTEPFELKAEELEQKLQQQPFRACGSHDEFSFGWTPPLGRAADALVHANNGFFMLCGKKEEKVVPGSVVNEMLQERISEIEEREARKLPAKERNRLKDELIFELLPRAFSFSKKTYAYIDSQGGWLVVDAASAKKAEDLLSQLRKCLGSLPVVPMTATAKPAGVMTQWLTDNASPKDILIEDECELRSPEEEGAIIRCKRHDLALPEIKNHLDSGKQVIKLAMSWAERLSFVLDENLAVKRLKFLDLIQDQAADIEAFDETEQFDADFSIMTAELAQFLPRLLELFNAEGAI</sequence>
<comment type="subcellular location">
    <subcellularLocation>
        <location evidence="1 6">Cytoplasm</location>
        <location evidence="1 6">Nucleoid</location>
    </subcellularLocation>
</comment>
<dbReference type="AlphaFoldDB" id="A0A291IQ82"/>
<dbReference type="EMBL" id="LUUL01000075">
    <property type="protein sequence ID" value="OAI26099.1"/>
    <property type="molecule type" value="Genomic_DNA"/>
</dbReference>
<comment type="function">
    <text evidence="6">May be involved in recombination.</text>
</comment>
<keyword evidence="5 6" id="KW-0233">DNA recombination</keyword>
<dbReference type="RefSeq" id="WP_064023189.1">
    <property type="nucleotide sequence ID" value="NZ_AP019777.1"/>
</dbReference>
<evidence type="ECO:0000256" key="2">
    <source>
        <dbReference type="ARBA" id="ARBA00008657"/>
    </source>
</evidence>
<gene>
    <name evidence="6" type="primary">rdgC</name>
    <name evidence="7" type="ORF">A1356_12255</name>
</gene>
<dbReference type="GO" id="GO:0006310">
    <property type="term" value="P:DNA recombination"/>
    <property type="evidence" value="ECO:0007669"/>
    <property type="project" value="UniProtKB-UniRule"/>
</dbReference>
<keyword evidence="4 6" id="KW-0963">Cytoplasm</keyword>
<keyword evidence="8" id="KW-1185">Reference proteome</keyword>
<evidence type="ECO:0000256" key="6">
    <source>
        <dbReference type="HAMAP-Rule" id="MF_00194"/>
    </source>
</evidence>
<protein>
    <recommendedName>
        <fullName evidence="3 6">Recombination-associated protein RdgC</fullName>
    </recommendedName>
</protein>
<evidence type="ECO:0000256" key="4">
    <source>
        <dbReference type="ARBA" id="ARBA00022490"/>
    </source>
</evidence>
<dbReference type="Pfam" id="PF04381">
    <property type="entry name" value="RdgC"/>
    <property type="match status" value="1"/>
</dbReference>
<dbReference type="GO" id="GO:0000018">
    <property type="term" value="P:regulation of DNA recombination"/>
    <property type="evidence" value="ECO:0007669"/>
    <property type="project" value="TreeGrafter"/>
</dbReference>
<evidence type="ECO:0000256" key="5">
    <source>
        <dbReference type="ARBA" id="ARBA00023172"/>
    </source>
</evidence>
<proteinExistence type="inferred from homology"/>
<dbReference type="NCBIfam" id="NF001462">
    <property type="entry name" value="PRK00321.1-3"/>
    <property type="match status" value="1"/>
</dbReference>
<accession>A0A291IQ82</accession>
<dbReference type="NCBIfam" id="NF001464">
    <property type="entry name" value="PRK00321.1-5"/>
    <property type="match status" value="1"/>
</dbReference>
<comment type="similarity">
    <text evidence="2 6">Belongs to the RdgC family.</text>
</comment>
<evidence type="ECO:0000313" key="8">
    <source>
        <dbReference type="Proteomes" id="UP000077734"/>
    </source>
</evidence>